<dbReference type="EMBL" id="CP070371">
    <property type="protein sequence ID" value="QRZ14691.1"/>
    <property type="molecule type" value="Genomic_DNA"/>
</dbReference>
<keyword evidence="2" id="KW-1185">Reference proteome</keyword>
<dbReference type="RefSeq" id="WP_205295663.1">
    <property type="nucleotide sequence ID" value="NZ_CP070371.1"/>
</dbReference>
<name>A0ABX7JL93_9RHOB</name>
<proteinExistence type="predicted"/>
<reference evidence="1 2" key="1">
    <citation type="submission" date="2021-02" db="EMBL/GenBank/DDBJ databases">
        <title>Paracoccus methylovroum sp.nov., a new methanol and methylamine utilizing methylotrophic denitrifer.</title>
        <authorList>
            <person name="Timsy T."/>
            <person name="Behrendt U."/>
            <person name="Ulrich A."/>
            <person name="Spanner T."/>
            <person name="Foesel B.U."/>
            <person name="Horn M.A."/>
            <person name="Kolb S."/>
        </authorList>
    </citation>
    <scope>NUCLEOTIDE SEQUENCE [LARGE SCALE GENOMIC DNA]</scope>
    <source>
        <strain evidence="1 2">H4-D09</strain>
    </source>
</reference>
<protein>
    <submittedName>
        <fullName evidence="1">Uncharacterized protein</fullName>
    </submittedName>
</protein>
<sequence length="74" mass="8074">MSDCLTSIRKSAISRVALQEAVNPHQARQISLTLFGKYEPISRDKVVAILGEEAAAKLDAIRAAIAEFHEATHD</sequence>
<evidence type="ECO:0000313" key="2">
    <source>
        <dbReference type="Proteomes" id="UP000663629"/>
    </source>
</evidence>
<dbReference type="Proteomes" id="UP000663629">
    <property type="component" value="Chromosome 2"/>
</dbReference>
<gene>
    <name evidence="1" type="ORF">JWJ88_17150</name>
</gene>
<accession>A0ABX7JL93</accession>
<organism evidence="1 2">
    <name type="scientific">Paracoccus methylovorus</name>
    <dbReference type="NCBI Taxonomy" id="2812658"/>
    <lineage>
        <taxon>Bacteria</taxon>
        <taxon>Pseudomonadati</taxon>
        <taxon>Pseudomonadota</taxon>
        <taxon>Alphaproteobacteria</taxon>
        <taxon>Rhodobacterales</taxon>
        <taxon>Paracoccaceae</taxon>
        <taxon>Paracoccus</taxon>
    </lineage>
</organism>
<evidence type="ECO:0000313" key="1">
    <source>
        <dbReference type="EMBL" id="QRZ14691.1"/>
    </source>
</evidence>